<comment type="caution">
    <text evidence="3">The sequence shown here is derived from an EMBL/GenBank/DDBJ whole genome shotgun (WGS) entry which is preliminary data.</text>
</comment>
<gene>
    <name evidence="3" type="ORF">IQ10_00626</name>
</gene>
<feature type="chain" id="PRO_5022212704" evidence="2">
    <location>
        <begin position="25"/>
        <end position="67"/>
    </location>
</feature>
<evidence type="ECO:0000256" key="1">
    <source>
        <dbReference type="SAM" id="Phobius"/>
    </source>
</evidence>
<keyword evidence="1" id="KW-0472">Membrane</keyword>
<proteinExistence type="predicted"/>
<name>A0A562QQ90_9BACI</name>
<dbReference type="EMBL" id="VLKZ01000002">
    <property type="protein sequence ID" value="TWI58918.1"/>
    <property type="molecule type" value="Genomic_DNA"/>
</dbReference>
<protein>
    <submittedName>
        <fullName evidence="3">Uncharacterized protein</fullName>
    </submittedName>
</protein>
<evidence type="ECO:0000313" key="3">
    <source>
        <dbReference type="EMBL" id="TWI58918.1"/>
    </source>
</evidence>
<dbReference type="Proteomes" id="UP000315711">
    <property type="component" value="Unassembled WGS sequence"/>
</dbReference>
<keyword evidence="4" id="KW-1185">Reference proteome</keyword>
<accession>A0A562QQ90</accession>
<feature type="transmembrane region" description="Helical" evidence="1">
    <location>
        <begin position="40"/>
        <end position="63"/>
    </location>
</feature>
<evidence type="ECO:0000256" key="2">
    <source>
        <dbReference type="SAM" id="SignalP"/>
    </source>
</evidence>
<feature type="signal peptide" evidence="2">
    <location>
        <begin position="1"/>
        <end position="24"/>
    </location>
</feature>
<reference evidence="3 4" key="1">
    <citation type="journal article" date="2015" name="Stand. Genomic Sci.">
        <title>Genomic Encyclopedia of Bacterial and Archaeal Type Strains, Phase III: the genomes of soil and plant-associated and newly described type strains.</title>
        <authorList>
            <person name="Whitman W.B."/>
            <person name="Woyke T."/>
            <person name="Klenk H.P."/>
            <person name="Zhou Y."/>
            <person name="Lilburn T.G."/>
            <person name="Beck B.J."/>
            <person name="De Vos P."/>
            <person name="Vandamme P."/>
            <person name="Eisen J.A."/>
            <person name="Garrity G."/>
            <person name="Hugenholtz P."/>
            <person name="Kyrpides N.C."/>
        </authorList>
    </citation>
    <scope>NUCLEOTIDE SEQUENCE [LARGE SCALE GENOMIC DNA]</scope>
    <source>
        <strain evidence="3 4">CGMCC 1.10116</strain>
    </source>
</reference>
<sequence>MGKLMSLIGACVFTLLFVPVQVLAAGAAEGAEEAAHAEPSGLLLTALAIMSFATLISMIYFSFRDNG</sequence>
<keyword evidence="2" id="KW-0732">Signal</keyword>
<dbReference type="AlphaFoldDB" id="A0A562QQ90"/>
<organism evidence="3 4">
    <name type="scientific">Halalkalibacter nanhaiisediminis</name>
    <dbReference type="NCBI Taxonomy" id="688079"/>
    <lineage>
        <taxon>Bacteria</taxon>
        <taxon>Bacillati</taxon>
        <taxon>Bacillota</taxon>
        <taxon>Bacilli</taxon>
        <taxon>Bacillales</taxon>
        <taxon>Bacillaceae</taxon>
        <taxon>Halalkalibacter</taxon>
    </lineage>
</organism>
<keyword evidence="1" id="KW-1133">Transmembrane helix</keyword>
<dbReference type="RefSeq" id="WP_144449021.1">
    <property type="nucleotide sequence ID" value="NZ_VLKZ01000002.1"/>
</dbReference>
<evidence type="ECO:0000313" key="4">
    <source>
        <dbReference type="Proteomes" id="UP000315711"/>
    </source>
</evidence>
<keyword evidence="1" id="KW-0812">Transmembrane</keyword>